<keyword evidence="1" id="KW-0732">Signal</keyword>
<accession>A0A8T0DCC1</accession>
<dbReference type="AlphaFoldDB" id="A0A8T0DCC1"/>
<name>A0A8T0DCC1_9TREM</name>
<evidence type="ECO:0000313" key="3">
    <source>
        <dbReference type="Proteomes" id="UP000699462"/>
    </source>
</evidence>
<feature type="signal peptide" evidence="1">
    <location>
        <begin position="1"/>
        <end position="19"/>
    </location>
</feature>
<keyword evidence="3" id="KW-1185">Reference proteome</keyword>
<reference evidence="2 3" key="1">
    <citation type="submission" date="2019-07" db="EMBL/GenBank/DDBJ databases">
        <title>Annotation for the trematode Paragonimus westermani.</title>
        <authorList>
            <person name="Choi Y.-J."/>
        </authorList>
    </citation>
    <scope>NUCLEOTIDE SEQUENCE [LARGE SCALE GENOMIC DNA]</scope>
    <source>
        <strain evidence="2">180907_Pwestermani</strain>
    </source>
</reference>
<feature type="chain" id="PRO_5035915796" evidence="1">
    <location>
        <begin position="20"/>
        <end position="289"/>
    </location>
</feature>
<dbReference type="Proteomes" id="UP000699462">
    <property type="component" value="Unassembled WGS sequence"/>
</dbReference>
<evidence type="ECO:0000313" key="2">
    <source>
        <dbReference type="EMBL" id="KAF8565483.1"/>
    </source>
</evidence>
<sequence>MLWIDLLLLLSILFAVSRAVDEDQPFEVELKEGLFKLSWKQAYTNYSKFVVAVQHADNSLEEIELDHESFINYAVPCYFQSARFYGWQKLGTKELLGTFSNEDGPGFIEKIHTVRVGDEYFVSWHELDDCPPDQFSIILNSKKGQLDNQDAVMTATFTRFQHIPGDDPITVCITSVYYGARLEELSVCMLETPVHNSQANGTLQLVPDEQALKAMWSSQDNNYEFLTLLVICDMHSRKFDVPPTDQSTTVFYNYDPCIHCTVALYAVDKFEIDYLLGAAVHKPGKHQRR</sequence>
<dbReference type="EMBL" id="JTDF01006664">
    <property type="protein sequence ID" value="KAF8565483.1"/>
    <property type="molecule type" value="Genomic_DNA"/>
</dbReference>
<organism evidence="2 3">
    <name type="scientific">Paragonimus westermani</name>
    <dbReference type="NCBI Taxonomy" id="34504"/>
    <lineage>
        <taxon>Eukaryota</taxon>
        <taxon>Metazoa</taxon>
        <taxon>Spiralia</taxon>
        <taxon>Lophotrochozoa</taxon>
        <taxon>Platyhelminthes</taxon>
        <taxon>Trematoda</taxon>
        <taxon>Digenea</taxon>
        <taxon>Plagiorchiida</taxon>
        <taxon>Troglotremata</taxon>
        <taxon>Troglotrematidae</taxon>
        <taxon>Paragonimus</taxon>
    </lineage>
</organism>
<dbReference type="OrthoDB" id="6262668at2759"/>
<comment type="caution">
    <text evidence="2">The sequence shown here is derived from an EMBL/GenBank/DDBJ whole genome shotgun (WGS) entry which is preliminary data.</text>
</comment>
<proteinExistence type="predicted"/>
<gene>
    <name evidence="2" type="ORF">P879_03951</name>
</gene>
<evidence type="ECO:0000256" key="1">
    <source>
        <dbReference type="SAM" id="SignalP"/>
    </source>
</evidence>
<protein>
    <submittedName>
        <fullName evidence="2">Uncharacterized protein</fullName>
    </submittedName>
</protein>